<dbReference type="RefSeq" id="WP_196817997.1">
    <property type="nucleotide sequence ID" value="NZ_CP012850.1"/>
</dbReference>
<gene>
    <name evidence="1" type="ORF">NMY3_01353</name>
</gene>
<name>A0A654LX20_9ARCH</name>
<sequence>MYINTNSDFSNKINAHINEEYGSLFEENIVISKRVKSIRFLKNTEKEWTRLCYKEAILRGVTLVNHIQCYIASKTKIWIERTGIEYLKKSEELEDKAWFYKMAKNHHIYIGLYRKVIDELELSKKELWNVIMNPSSEDSVKIQPLREIHSMTKTITLLIRDLPFVTNLSDYYDQDKVDSMFVMSKESNRPSRALENIVEDRSQNEPTIKPKDSIKVSGLEGLINKDKISNAERINQSEGKLQANVDDSIMEEMSKQLNDSSSYLDTKGYYESIKKLKAIFEYDLSDSN</sequence>
<protein>
    <submittedName>
        <fullName evidence="1">Uncharacterized protein</fullName>
    </submittedName>
</protein>
<reference evidence="2" key="1">
    <citation type="submission" date="2015-10" db="EMBL/GenBank/DDBJ databases">
        <title>Niche specialization of a soil ammonia-oxidizing archaeon, Candidatus Nitrosocosmicus oleophilus.</title>
        <authorList>
            <person name="Jung M.-Y."/>
            <person name="Rhee S.-K."/>
        </authorList>
    </citation>
    <scope>NUCLEOTIDE SEQUENCE [LARGE SCALE GENOMIC DNA]</scope>
    <source>
        <strain evidence="2">MY3</strain>
    </source>
</reference>
<evidence type="ECO:0000313" key="2">
    <source>
        <dbReference type="Proteomes" id="UP000058925"/>
    </source>
</evidence>
<evidence type="ECO:0000313" key="1">
    <source>
        <dbReference type="EMBL" id="ALI35557.1"/>
    </source>
</evidence>
<dbReference type="EMBL" id="CP012850">
    <property type="protein sequence ID" value="ALI35557.1"/>
    <property type="molecule type" value="Genomic_DNA"/>
</dbReference>
<accession>A0A654LX20</accession>
<dbReference type="KEGG" id="taa:NMY3_01353"/>
<dbReference type="Proteomes" id="UP000058925">
    <property type="component" value="Chromosome"/>
</dbReference>
<keyword evidence="2" id="KW-1185">Reference proteome</keyword>
<dbReference type="AlphaFoldDB" id="A0A654LX20"/>
<dbReference type="OrthoDB" id="379159at2157"/>
<organism evidence="1 2">
    <name type="scientific">Candidatus Nitrosocosmicus oleophilus</name>
    <dbReference type="NCBI Taxonomy" id="1353260"/>
    <lineage>
        <taxon>Archaea</taxon>
        <taxon>Nitrososphaerota</taxon>
        <taxon>Nitrososphaeria</taxon>
        <taxon>Nitrososphaerales</taxon>
        <taxon>Nitrososphaeraceae</taxon>
        <taxon>Candidatus Nitrosocosmicus</taxon>
    </lineage>
</organism>
<dbReference type="GeneID" id="60421417"/>
<proteinExistence type="predicted"/>